<dbReference type="InterPro" id="IPR006141">
    <property type="entry name" value="Intein_N"/>
</dbReference>
<proteinExistence type="predicted"/>
<dbReference type="Pfam" id="PF14890">
    <property type="entry name" value="Intein_splicing"/>
    <property type="match status" value="1"/>
</dbReference>
<evidence type="ECO:0000259" key="3">
    <source>
        <dbReference type="PROSITE" id="PS50819"/>
    </source>
</evidence>
<dbReference type="InterPro" id="IPR049430">
    <property type="entry name" value="UvsW_N_sf"/>
</dbReference>
<evidence type="ECO:0000256" key="2">
    <source>
        <dbReference type="ARBA" id="ARBA00023000"/>
    </source>
</evidence>
<dbReference type="Gene3D" id="2.170.16.10">
    <property type="entry name" value="Hedgehog/Intein (Hint) domain"/>
    <property type="match status" value="1"/>
</dbReference>
<dbReference type="InterPro" id="IPR006142">
    <property type="entry name" value="INTEIN"/>
</dbReference>
<dbReference type="InterPro" id="IPR004860">
    <property type="entry name" value="LAGLIDADG_dom"/>
</dbReference>
<sequence length="704" mass="79405">MSETIARILIEDEVNIHITGADLNARRKLVNAVKFFLPHARYSPAFKLGRWDGTTSFCTLGGKTYLNMLDKLLPILVEHGYEIVIDDQRVLHEFDFAEIDENYLSSIVWPPGHRAAGQPIMLRDYQVDLINTCLTNMQGIIIAPTSAGKCQPMSSLVKIPGGWKTIADISIGDVVTIPSGESANVIGVYDPGVKDVYKITFEDGRVAMSCKDHIWKVHNHNWTNKWKLLSLEDIIKYQTTNTRKMSIPLPTMDLDSHDVILPMPPYLLGALLGDGSFRNAIGMSSIDQELIDKLSGLITDEYVIKKKSGDNCDYSIVFKSPEIHRKHRSAWVSNKGGIILNDGMTYHYYKQCMRTLGLYGTHSYTKFVPTEYLNAGYTQRLHLLQGLLDTDGYVSAKGTIEFSSTSQQLAKDVATLVRSVGGIAKMRCDKNRQYRYKGEMIPCRDCYTLSIYHATPEILLSLSRKVSRITNRVVRKLPILHINNIELVSCESVRCIMIDHPDHLYITNDYIVTHNTIVTASLSRLVQDLGRSVVIVPNKNLVQQTEEDYRNVGLDVGVLYGDRKEYNRKHTICTWQSLNVLDKKSKDALDDDQLAEFLSGLVAVIIDECFDGDSRVLTPNGYVPIKDMAMGDEVINYCEHAHQFKVDVVVKQHMNLAKSSNEKMYELELDNGSKIKVTGNHKFLTTNGWCRADELTSDHDIISI</sequence>
<dbReference type="GO" id="GO:0003677">
    <property type="term" value="F:DNA binding"/>
    <property type="evidence" value="ECO:0007669"/>
    <property type="project" value="InterPro"/>
</dbReference>
<dbReference type="InterPro" id="IPR027434">
    <property type="entry name" value="Homing_endonucl"/>
</dbReference>
<reference evidence="4" key="1">
    <citation type="submission" date="2020-04" db="EMBL/GenBank/DDBJ databases">
        <authorList>
            <person name="Chiriac C."/>
            <person name="Salcher M."/>
            <person name="Ghai R."/>
            <person name="Kavagutti S V."/>
        </authorList>
    </citation>
    <scope>NUCLEOTIDE SEQUENCE</scope>
</reference>
<evidence type="ECO:0000256" key="1">
    <source>
        <dbReference type="ARBA" id="ARBA00022813"/>
    </source>
</evidence>
<dbReference type="NCBIfam" id="TIGR01445">
    <property type="entry name" value="intein_Nterm"/>
    <property type="match status" value="1"/>
</dbReference>
<dbReference type="PROSITE" id="PS50817">
    <property type="entry name" value="INTEIN_N_TER"/>
    <property type="match status" value="1"/>
</dbReference>
<dbReference type="CDD" id="cd00081">
    <property type="entry name" value="Hint"/>
    <property type="match status" value="1"/>
</dbReference>
<dbReference type="GO" id="GO:0016539">
    <property type="term" value="P:intein-mediated protein splicing"/>
    <property type="evidence" value="ECO:0007669"/>
    <property type="project" value="InterPro"/>
</dbReference>
<evidence type="ECO:0000313" key="4">
    <source>
        <dbReference type="EMBL" id="CAB4123081.1"/>
    </source>
</evidence>
<accession>A0A6J5KMQ6</accession>
<dbReference type="Gene3D" id="3.10.28.10">
    <property type="entry name" value="Homing endonucleases"/>
    <property type="match status" value="1"/>
</dbReference>
<dbReference type="GO" id="GO:0005524">
    <property type="term" value="F:ATP binding"/>
    <property type="evidence" value="ECO:0007669"/>
    <property type="project" value="InterPro"/>
</dbReference>
<dbReference type="InterPro" id="IPR036844">
    <property type="entry name" value="Hint_dom_sf"/>
</dbReference>
<dbReference type="InterPro" id="IPR027417">
    <property type="entry name" value="P-loop_NTPase"/>
</dbReference>
<dbReference type="InterPro" id="IPR004042">
    <property type="entry name" value="Intein_endonuc_central"/>
</dbReference>
<dbReference type="GO" id="GO:0004519">
    <property type="term" value="F:endonuclease activity"/>
    <property type="evidence" value="ECO:0007669"/>
    <property type="project" value="InterPro"/>
</dbReference>
<dbReference type="SMART" id="SM00306">
    <property type="entry name" value="HintN"/>
    <property type="match status" value="1"/>
</dbReference>
<dbReference type="Gene3D" id="3.30.780.20">
    <property type="match status" value="1"/>
</dbReference>
<protein>
    <submittedName>
        <fullName evidence="4">Intein N-terminal splicing region</fullName>
    </submittedName>
</protein>
<dbReference type="InterPro" id="IPR003587">
    <property type="entry name" value="Hint_dom_N"/>
</dbReference>
<dbReference type="PROSITE" id="PS50819">
    <property type="entry name" value="INTEIN_ENDONUCLEASE"/>
    <property type="match status" value="1"/>
</dbReference>
<dbReference type="SUPFAM" id="SSF51294">
    <property type="entry name" value="Hedgehog/intein (Hint) domain"/>
    <property type="match status" value="2"/>
</dbReference>
<dbReference type="SUPFAM" id="SSF55608">
    <property type="entry name" value="Homing endonucleases"/>
    <property type="match status" value="1"/>
</dbReference>
<name>A0A6J5KMQ6_9CAUD</name>
<organism evidence="4">
    <name type="scientific">uncultured Caudovirales phage</name>
    <dbReference type="NCBI Taxonomy" id="2100421"/>
    <lineage>
        <taxon>Viruses</taxon>
        <taxon>Duplodnaviria</taxon>
        <taxon>Heunggongvirae</taxon>
        <taxon>Uroviricota</taxon>
        <taxon>Caudoviricetes</taxon>
        <taxon>Peduoviridae</taxon>
        <taxon>Maltschvirus</taxon>
        <taxon>Maltschvirus maltsch</taxon>
    </lineage>
</organism>
<dbReference type="Gene3D" id="3.40.50.300">
    <property type="entry name" value="P-loop containing nucleotide triphosphate hydrolases"/>
    <property type="match status" value="1"/>
</dbReference>
<dbReference type="PRINTS" id="PR00379">
    <property type="entry name" value="INTEIN"/>
</dbReference>
<dbReference type="InterPro" id="IPR006935">
    <property type="entry name" value="Helicase/UvrB_N"/>
</dbReference>
<dbReference type="Pfam" id="PF04851">
    <property type="entry name" value="ResIII"/>
    <property type="match status" value="1"/>
</dbReference>
<keyword evidence="1" id="KW-0068">Autocatalytic cleavage</keyword>
<feature type="domain" description="DOD-type homing endonuclease" evidence="3">
    <location>
        <begin position="267"/>
        <end position="422"/>
    </location>
</feature>
<dbReference type="Pfam" id="PF14528">
    <property type="entry name" value="LAGLIDADG_3"/>
    <property type="match status" value="1"/>
</dbReference>
<dbReference type="SUPFAM" id="SSF52540">
    <property type="entry name" value="P-loop containing nucleoside triphosphate hydrolases"/>
    <property type="match status" value="2"/>
</dbReference>
<keyword evidence="2" id="KW-0651">Protein splicing</keyword>
<dbReference type="EMBL" id="LR796167">
    <property type="protein sequence ID" value="CAB4123081.1"/>
    <property type="molecule type" value="Genomic_DNA"/>
</dbReference>
<dbReference type="GO" id="GO:0016787">
    <property type="term" value="F:hydrolase activity"/>
    <property type="evidence" value="ECO:0007669"/>
    <property type="project" value="InterPro"/>
</dbReference>
<gene>
    <name evidence="4" type="ORF">UFOVP29_240</name>
</gene>